<proteinExistence type="predicted"/>
<evidence type="ECO:0000313" key="3">
    <source>
        <dbReference type="Proteomes" id="UP000679575"/>
    </source>
</evidence>
<organism evidence="2 3">
    <name type="scientific">Shewanella yunxiaonensis</name>
    <dbReference type="NCBI Taxonomy" id="2829809"/>
    <lineage>
        <taxon>Bacteria</taxon>
        <taxon>Pseudomonadati</taxon>
        <taxon>Pseudomonadota</taxon>
        <taxon>Gammaproteobacteria</taxon>
        <taxon>Alteromonadales</taxon>
        <taxon>Shewanellaceae</taxon>
        <taxon>Shewanella</taxon>
    </lineage>
</organism>
<gene>
    <name evidence="2" type="ORF">KDN34_05620</name>
</gene>
<dbReference type="Pfam" id="PF09722">
    <property type="entry name" value="Xre_MbcA_ParS_C"/>
    <property type="match status" value="1"/>
</dbReference>
<feature type="domain" description="Antitoxin Xre/MbcA/ParS-like toxin-binding" evidence="1">
    <location>
        <begin position="92"/>
        <end position="143"/>
    </location>
</feature>
<dbReference type="InterPro" id="IPR024467">
    <property type="entry name" value="Xre/MbcA/ParS-like_toxin-bd"/>
</dbReference>
<name>A0ABX7YW65_9GAMM</name>
<dbReference type="InterPro" id="IPR011979">
    <property type="entry name" value="Antitox_Xre"/>
</dbReference>
<dbReference type="RefSeq" id="WP_212595927.1">
    <property type="nucleotide sequence ID" value="NZ_CP073587.1"/>
</dbReference>
<accession>A0ABX7YW65</accession>
<evidence type="ECO:0000313" key="2">
    <source>
        <dbReference type="EMBL" id="QUN06922.1"/>
    </source>
</evidence>
<reference evidence="2 3" key="1">
    <citation type="submission" date="2021-04" db="EMBL/GenBank/DDBJ databases">
        <title>Novel species identification of genus Shewanella.</title>
        <authorList>
            <person name="Liu G."/>
        </authorList>
    </citation>
    <scope>NUCLEOTIDE SEQUENCE [LARGE SCALE GENOMIC DNA]</scope>
    <source>
        <strain evidence="2 3">FJAT-54481</strain>
    </source>
</reference>
<evidence type="ECO:0000259" key="1">
    <source>
        <dbReference type="Pfam" id="PF09722"/>
    </source>
</evidence>
<keyword evidence="3" id="KW-1185">Reference proteome</keyword>
<dbReference type="NCBIfam" id="TIGR02293">
    <property type="entry name" value="TAS_TIGR02293"/>
    <property type="match status" value="1"/>
</dbReference>
<sequence>MPPIEVTSSISTLWQDAGLENLEGVALVDFIEKGVPPSVLVNIARQVGVDVSDILSHISMSNLSYARALSNGCLEPYDGEKVIRFLRVLERAEMLTGNQQRVDAYKWLNEPSLALQGRAPTSLIRSEAGAGEVIKLIERLLHGIYT</sequence>
<dbReference type="Proteomes" id="UP000679575">
    <property type="component" value="Chromosome"/>
</dbReference>
<dbReference type="EMBL" id="CP073587">
    <property type="protein sequence ID" value="QUN06922.1"/>
    <property type="molecule type" value="Genomic_DNA"/>
</dbReference>
<protein>
    <submittedName>
        <fullName evidence="2">DUF2384 domain-containing protein</fullName>
    </submittedName>
</protein>